<keyword evidence="1" id="KW-0812">Transmembrane</keyword>
<gene>
    <name evidence="2" type="ORF">OLEA9_A082965</name>
</gene>
<accession>A0A8S0TFL1</accession>
<dbReference type="Gramene" id="OE9A082965T2">
    <property type="protein sequence ID" value="OE9A082965C2"/>
    <property type="gene ID" value="OE9A082965"/>
</dbReference>
<evidence type="ECO:0000313" key="3">
    <source>
        <dbReference type="Proteomes" id="UP000594638"/>
    </source>
</evidence>
<dbReference type="InterPro" id="IPR055283">
    <property type="entry name" value="TAXIMIN_1/2"/>
</dbReference>
<organism evidence="2 3">
    <name type="scientific">Olea europaea subsp. europaea</name>
    <dbReference type="NCBI Taxonomy" id="158383"/>
    <lineage>
        <taxon>Eukaryota</taxon>
        <taxon>Viridiplantae</taxon>
        <taxon>Streptophyta</taxon>
        <taxon>Embryophyta</taxon>
        <taxon>Tracheophyta</taxon>
        <taxon>Spermatophyta</taxon>
        <taxon>Magnoliopsida</taxon>
        <taxon>eudicotyledons</taxon>
        <taxon>Gunneridae</taxon>
        <taxon>Pentapetalae</taxon>
        <taxon>asterids</taxon>
        <taxon>lamiids</taxon>
        <taxon>Lamiales</taxon>
        <taxon>Oleaceae</taxon>
        <taxon>Oleeae</taxon>
        <taxon>Olea</taxon>
    </lineage>
</organism>
<dbReference type="PANTHER" id="PTHR33834">
    <property type="entry name" value="SIGNALING PEPTIDE TAXIMIN 2"/>
    <property type="match status" value="1"/>
</dbReference>
<name>A0A8S0TFL1_OLEEU</name>
<dbReference type="Proteomes" id="UP000594638">
    <property type="component" value="Unassembled WGS sequence"/>
</dbReference>
<dbReference type="PANTHER" id="PTHR33834:SF2">
    <property type="entry name" value="SIGNALING PEPTIDE TAXIMIN 1"/>
    <property type="match status" value="1"/>
</dbReference>
<dbReference type="EMBL" id="CACTIH010005905">
    <property type="protein sequence ID" value="CAA3003005.1"/>
    <property type="molecule type" value="Genomic_DNA"/>
</dbReference>
<comment type="caution">
    <text evidence="2">The sequence shown here is derived from an EMBL/GenBank/DDBJ whole genome shotgun (WGS) entry which is preliminary data.</text>
</comment>
<keyword evidence="3" id="KW-1185">Reference proteome</keyword>
<evidence type="ECO:0000256" key="1">
    <source>
        <dbReference type="SAM" id="Phobius"/>
    </source>
</evidence>
<feature type="transmembrane region" description="Helical" evidence="1">
    <location>
        <begin position="12"/>
        <end position="36"/>
    </location>
</feature>
<evidence type="ECO:0000313" key="2">
    <source>
        <dbReference type="EMBL" id="CAA3003005.1"/>
    </source>
</evidence>
<proteinExistence type="predicted"/>
<dbReference type="AlphaFoldDB" id="A0A8S0TFL1"/>
<protein>
    <submittedName>
        <fullName evidence="2">Uncharacterized protein</fullName>
    </submittedName>
</protein>
<keyword evidence="1" id="KW-1133">Transmembrane helix</keyword>
<sequence>MCCEGDCRPLGFLLGLPFALLSLVISLVGIVVWIVVVELHMPVLPLRDGVGGAGAGADQSPNSCHGVVYFSNPLLTIWLEGFDAPLDQDALPQFLGQD</sequence>
<keyword evidence="1" id="KW-0472">Membrane</keyword>
<reference evidence="2 3" key="1">
    <citation type="submission" date="2019-12" db="EMBL/GenBank/DDBJ databases">
        <authorList>
            <person name="Alioto T."/>
            <person name="Alioto T."/>
            <person name="Gomez Garrido J."/>
        </authorList>
    </citation>
    <scope>NUCLEOTIDE SEQUENCE [LARGE SCALE GENOMIC DNA]</scope>
</reference>